<reference evidence="3 4" key="1">
    <citation type="submission" date="2021-11" db="EMBL/GenBank/DDBJ databases">
        <title>Black yeast isolated from Biological Soil Crust.</title>
        <authorList>
            <person name="Kurbessoian T."/>
        </authorList>
    </citation>
    <scope>NUCLEOTIDE SEQUENCE [LARGE SCALE GENOMIC DNA]</scope>
    <source>
        <strain evidence="3 4">CCFEE 5522</strain>
    </source>
</reference>
<name>A0AAV9JA61_9PEZI</name>
<feature type="region of interest" description="Disordered" evidence="2">
    <location>
        <begin position="204"/>
        <end position="269"/>
    </location>
</feature>
<feature type="compositionally biased region" description="Polar residues" evidence="2">
    <location>
        <begin position="204"/>
        <end position="217"/>
    </location>
</feature>
<dbReference type="AlphaFoldDB" id="A0AAV9JA61"/>
<keyword evidence="1" id="KW-0175">Coiled coil</keyword>
<sequence length="428" mass="46097">MGISSASNKMGMGLAELSQKLQAATGEVEQLKERLEDGRKAATEARDGQLRSLLNTFAHEATNMRDEFVEEWEERLQHPNVRADTSASKAAEMRESHIESLKSNYGLHYAQMLNDSKRPGASLPGFTLGGEREQLFPEETVDSKLLLLLELARNGNMQRIFAATASDVPTMRLPPLSAYSHLQVLDPTEIMPVQFAARFQANGSRVTGQQETSSAPSLPNAIARKPSRSPRGGVAPMVEMSKPSPTAQREGAGKQLPRDASTSNGMASVPVSTLAKRKLDCISPAEEAPSAPKVMRTAAAQGFARYTPASYPSPAVRHYGFAGTASLPYQGQQSHVLPYYHPQGYQQWGYGVSGMPFQAAQAPGFGPYAVVLMPLQSYTHGSTIVGYPPPQHGCQGYGFGDQAAGGPYGGFDQPDPPDEQPVDSEYGP</sequence>
<organism evidence="3 4">
    <name type="scientific">Oleoguttula mirabilis</name>
    <dbReference type="NCBI Taxonomy" id="1507867"/>
    <lineage>
        <taxon>Eukaryota</taxon>
        <taxon>Fungi</taxon>
        <taxon>Dikarya</taxon>
        <taxon>Ascomycota</taxon>
        <taxon>Pezizomycotina</taxon>
        <taxon>Dothideomycetes</taxon>
        <taxon>Dothideomycetidae</taxon>
        <taxon>Mycosphaerellales</taxon>
        <taxon>Teratosphaeriaceae</taxon>
        <taxon>Oleoguttula</taxon>
    </lineage>
</organism>
<dbReference type="EMBL" id="JAVFHQ010000049">
    <property type="protein sequence ID" value="KAK4541730.1"/>
    <property type="molecule type" value="Genomic_DNA"/>
</dbReference>
<accession>A0AAV9JA61</accession>
<proteinExistence type="predicted"/>
<evidence type="ECO:0000313" key="3">
    <source>
        <dbReference type="EMBL" id="KAK4541730.1"/>
    </source>
</evidence>
<gene>
    <name evidence="3" type="ORF">LTR36_007439</name>
</gene>
<comment type="caution">
    <text evidence="3">The sequence shown here is derived from an EMBL/GenBank/DDBJ whole genome shotgun (WGS) entry which is preliminary data.</text>
</comment>
<evidence type="ECO:0000256" key="1">
    <source>
        <dbReference type="SAM" id="Coils"/>
    </source>
</evidence>
<feature type="coiled-coil region" evidence="1">
    <location>
        <begin position="14"/>
        <end position="48"/>
    </location>
</feature>
<feature type="region of interest" description="Disordered" evidence="2">
    <location>
        <begin position="395"/>
        <end position="428"/>
    </location>
</feature>
<protein>
    <submittedName>
        <fullName evidence="3">Uncharacterized protein</fullName>
    </submittedName>
</protein>
<evidence type="ECO:0000256" key="2">
    <source>
        <dbReference type="SAM" id="MobiDB-lite"/>
    </source>
</evidence>
<dbReference type="Proteomes" id="UP001324427">
    <property type="component" value="Unassembled WGS sequence"/>
</dbReference>
<keyword evidence="4" id="KW-1185">Reference proteome</keyword>
<evidence type="ECO:0000313" key="4">
    <source>
        <dbReference type="Proteomes" id="UP001324427"/>
    </source>
</evidence>